<dbReference type="GO" id="GO:0016020">
    <property type="term" value="C:membrane"/>
    <property type="evidence" value="ECO:0007669"/>
    <property type="project" value="UniProtKB-SubCell"/>
</dbReference>
<dbReference type="GO" id="GO:0006813">
    <property type="term" value="P:potassium ion transport"/>
    <property type="evidence" value="ECO:0007669"/>
    <property type="project" value="UniProtKB-KW"/>
</dbReference>
<feature type="compositionally biased region" description="Basic and acidic residues" evidence="10">
    <location>
        <begin position="526"/>
        <end position="543"/>
    </location>
</feature>
<evidence type="ECO:0000256" key="7">
    <source>
        <dbReference type="ARBA" id="ARBA00023065"/>
    </source>
</evidence>
<dbReference type="InterPro" id="IPR038770">
    <property type="entry name" value="Na+/solute_symporter_sf"/>
</dbReference>
<evidence type="ECO:0000313" key="14">
    <source>
        <dbReference type="EMBL" id="KAF2296321.1"/>
    </source>
</evidence>
<keyword evidence="15" id="KW-1185">Reference proteome</keyword>
<gene>
    <name evidence="14" type="ORF">GH714_037399</name>
</gene>
<dbReference type="Pfam" id="PF00999">
    <property type="entry name" value="Na_H_Exchanger"/>
    <property type="match status" value="1"/>
</dbReference>
<feature type="compositionally biased region" description="Low complexity" evidence="10">
    <location>
        <begin position="749"/>
        <end position="759"/>
    </location>
</feature>
<keyword evidence="2" id="KW-0813">Transport</keyword>
<evidence type="ECO:0000259" key="12">
    <source>
        <dbReference type="Pfam" id="PF00999"/>
    </source>
</evidence>
<feature type="region of interest" description="Disordered" evidence="10">
    <location>
        <begin position="523"/>
        <end position="553"/>
    </location>
</feature>
<evidence type="ECO:0000256" key="6">
    <source>
        <dbReference type="ARBA" id="ARBA00022989"/>
    </source>
</evidence>
<feature type="region of interest" description="Disordered" evidence="10">
    <location>
        <begin position="737"/>
        <end position="760"/>
    </location>
</feature>
<evidence type="ECO:0000256" key="11">
    <source>
        <dbReference type="SAM" id="Phobius"/>
    </source>
</evidence>
<name>A0A6A6L4P9_HEVBR</name>
<dbReference type="InterPro" id="IPR050794">
    <property type="entry name" value="CPA2_transporter"/>
</dbReference>
<evidence type="ECO:0000256" key="10">
    <source>
        <dbReference type="SAM" id="MobiDB-lite"/>
    </source>
</evidence>
<dbReference type="InterPro" id="IPR006153">
    <property type="entry name" value="Cation/H_exchanger_TM"/>
</dbReference>
<evidence type="ECO:0000256" key="2">
    <source>
        <dbReference type="ARBA" id="ARBA00022448"/>
    </source>
</evidence>
<feature type="transmembrane region" description="Helical" evidence="11">
    <location>
        <begin position="65"/>
        <end position="89"/>
    </location>
</feature>
<keyword evidence="5" id="KW-0630">Potassium</keyword>
<comment type="similarity">
    <text evidence="9">Belongs to the monovalent cation:proton antiporter 2 (CPA2) transporter (TC 2.A.37) family. CHX (TC 2.A.37.4) subfamily.</text>
</comment>
<evidence type="ECO:0000256" key="1">
    <source>
        <dbReference type="ARBA" id="ARBA00004141"/>
    </source>
</evidence>
<dbReference type="PANTHER" id="PTHR32468">
    <property type="entry name" value="CATION/H + ANTIPORTER"/>
    <property type="match status" value="1"/>
</dbReference>
<comment type="subcellular location">
    <subcellularLocation>
        <location evidence="1">Membrane</location>
        <topology evidence="1">Multi-pass membrane protein</topology>
    </subcellularLocation>
</comment>
<dbReference type="AlphaFoldDB" id="A0A6A6L4P9"/>
<evidence type="ECO:0000256" key="5">
    <source>
        <dbReference type="ARBA" id="ARBA00022958"/>
    </source>
</evidence>
<evidence type="ECO:0000256" key="3">
    <source>
        <dbReference type="ARBA" id="ARBA00022538"/>
    </source>
</evidence>
<keyword evidence="6 11" id="KW-1133">Transmembrane helix</keyword>
<keyword evidence="8 11" id="KW-0472">Membrane</keyword>
<feature type="domain" description="Cation/H(+) antiporter C-terminal" evidence="13">
    <location>
        <begin position="340"/>
        <end position="485"/>
    </location>
</feature>
<protein>
    <submittedName>
        <fullName evidence="14">Uncharacterized protein</fullName>
    </submittedName>
</protein>
<feature type="transmembrane region" description="Helical" evidence="11">
    <location>
        <begin position="126"/>
        <end position="146"/>
    </location>
</feature>
<evidence type="ECO:0000256" key="8">
    <source>
        <dbReference type="ARBA" id="ARBA00023136"/>
    </source>
</evidence>
<organism evidence="14 15">
    <name type="scientific">Hevea brasiliensis</name>
    <name type="common">Para rubber tree</name>
    <name type="synonym">Siphonia brasiliensis</name>
    <dbReference type="NCBI Taxonomy" id="3981"/>
    <lineage>
        <taxon>Eukaryota</taxon>
        <taxon>Viridiplantae</taxon>
        <taxon>Streptophyta</taxon>
        <taxon>Embryophyta</taxon>
        <taxon>Tracheophyta</taxon>
        <taxon>Spermatophyta</taxon>
        <taxon>Magnoliopsida</taxon>
        <taxon>eudicotyledons</taxon>
        <taxon>Gunneridae</taxon>
        <taxon>Pentapetalae</taxon>
        <taxon>rosids</taxon>
        <taxon>fabids</taxon>
        <taxon>Malpighiales</taxon>
        <taxon>Euphorbiaceae</taxon>
        <taxon>Crotonoideae</taxon>
        <taxon>Micrandreae</taxon>
        <taxon>Hevea</taxon>
    </lineage>
</organism>
<dbReference type="EMBL" id="JAAGAX010000013">
    <property type="protein sequence ID" value="KAF2296321.1"/>
    <property type="molecule type" value="Genomic_DNA"/>
</dbReference>
<feature type="domain" description="Cation/H+ exchanger transmembrane" evidence="12">
    <location>
        <begin position="14"/>
        <end position="145"/>
    </location>
</feature>
<evidence type="ECO:0000313" key="15">
    <source>
        <dbReference type="Proteomes" id="UP000467840"/>
    </source>
</evidence>
<evidence type="ECO:0000256" key="9">
    <source>
        <dbReference type="ARBA" id="ARBA00038341"/>
    </source>
</evidence>
<dbReference type="PANTHER" id="PTHR32468:SF108">
    <property type="entry name" value="CATION_H(+) ANTIPORTER 15-LIKE"/>
    <property type="match status" value="1"/>
</dbReference>
<dbReference type="GO" id="GO:0006885">
    <property type="term" value="P:regulation of pH"/>
    <property type="evidence" value="ECO:0007669"/>
    <property type="project" value="TreeGrafter"/>
</dbReference>
<comment type="caution">
    <text evidence="14">The sequence shown here is derived from an EMBL/GenBank/DDBJ whole genome shotgun (WGS) entry which is preliminary data.</text>
</comment>
<dbReference type="InterPro" id="IPR057290">
    <property type="entry name" value="CHX17_C"/>
</dbReference>
<evidence type="ECO:0000259" key="13">
    <source>
        <dbReference type="Pfam" id="PF23259"/>
    </source>
</evidence>
<evidence type="ECO:0000256" key="4">
    <source>
        <dbReference type="ARBA" id="ARBA00022692"/>
    </source>
</evidence>
<dbReference type="Proteomes" id="UP000467840">
    <property type="component" value="Chromosome 7"/>
</dbReference>
<sequence>MQLVDLYFLGISYGLVIPDGPPLGAAIVEKSELMVMELFMPAFFVVIGHRVDVSSLFPIRDNEFYLLLILVLVSHIATILGTLFASLFCRIKLRNAILLSMILNFKGVLDFASYDKWHGNELYNRKVYTTLVLANLFLTIIYNILLDIFYKPHIRLTESPPEPKGFRSLQSISDTREFRVLTCIHSEDNVHTIISLLEACNPSPLSPMFVDVIHAIELVGRAAPLLAPYKSKKKEQLNCTDHIMSAFTNYSTNSRGPVLVRPFTMLAPYTTMHNIICNQVQDKEIPLIIVPFQGNRDDNSIQSNLVRDFNAQLQNNARCTVGILVDRGFIHQNFNHFSCNIVVIFVGGADDREALALASRMSRNPDVSITLLRINVKRNESEMNGKDKQLDDSLVQDFKDKNSNNACVVCREVVANDSLQLLAVVRSLKNYYDLVMVGKMPIKAQFVEEMKGWIERPELGLIGDVLASSDISNGKMSVLVMQHFAEFGEHSNHCISSTTSLSRETKNNGESVVARNENRVGILDVPSERNARDPSSGDRRNGRGGDGIESFIRDKGSSVGITTNFAKPWKGSLSRFRHHFDISYTEEIDSILTAQIKPLSHHGIRYRSNPNRSSQHASLAGFACQAHCVAPCEAIFFNKTYEESIQGTVNADIGGAEGILILVMQKEVKVVQEGILILVCTGGSEGIELEDVGSFGVPRSNGGGAVGNIDADIGGAGGSEGIELEDISSFGVPRGSGEGAVGNTDAGGRSSRSFSRSARLTTGESEGIELKDVGSFGVMNVPRGSGGGAVGNIDAGRSSSRSTRLTIAQWASTLPPTTAVESDVLLTLMGNVKNLLEGRDATEYERLSCLNIWNEPWAPSLPNFKIGSPRPPDSPILHIADLLKPGVHQ</sequence>
<accession>A0A6A6L4P9</accession>
<dbReference type="GO" id="GO:1902600">
    <property type="term" value="P:proton transmembrane transport"/>
    <property type="evidence" value="ECO:0007669"/>
    <property type="project" value="InterPro"/>
</dbReference>
<proteinExistence type="inferred from homology"/>
<keyword evidence="4 11" id="KW-0812">Transmembrane</keyword>
<dbReference type="GO" id="GO:0015297">
    <property type="term" value="F:antiporter activity"/>
    <property type="evidence" value="ECO:0007669"/>
    <property type="project" value="InterPro"/>
</dbReference>
<dbReference type="Gene3D" id="1.20.1530.20">
    <property type="match status" value="1"/>
</dbReference>
<keyword evidence="3" id="KW-0633">Potassium transport</keyword>
<dbReference type="GO" id="GO:0012505">
    <property type="term" value="C:endomembrane system"/>
    <property type="evidence" value="ECO:0007669"/>
    <property type="project" value="TreeGrafter"/>
</dbReference>
<dbReference type="Pfam" id="PF23259">
    <property type="entry name" value="CHX17_C"/>
    <property type="match status" value="1"/>
</dbReference>
<keyword evidence="7" id="KW-0406">Ion transport</keyword>
<reference evidence="14 15" key="1">
    <citation type="journal article" date="2020" name="Mol. Plant">
        <title>The Chromosome-Based Rubber Tree Genome Provides New Insights into Spurge Genome Evolution and Rubber Biosynthesis.</title>
        <authorList>
            <person name="Liu J."/>
            <person name="Shi C."/>
            <person name="Shi C.C."/>
            <person name="Li W."/>
            <person name="Zhang Q.J."/>
            <person name="Zhang Y."/>
            <person name="Li K."/>
            <person name="Lu H.F."/>
            <person name="Shi C."/>
            <person name="Zhu S.T."/>
            <person name="Xiao Z.Y."/>
            <person name="Nan H."/>
            <person name="Yue Y."/>
            <person name="Zhu X.G."/>
            <person name="Wu Y."/>
            <person name="Hong X.N."/>
            <person name="Fan G.Y."/>
            <person name="Tong Y."/>
            <person name="Zhang D."/>
            <person name="Mao C.L."/>
            <person name="Liu Y.L."/>
            <person name="Hao S.J."/>
            <person name="Liu W.Q."/>
            <person name="Lv M.Q."/>
            <person name="Zhang H.B."/>
            <person name="Liu Y."/>
            <person name="Hu-Tang G.R."/>
            <person name="Wang J.P."/>
            <person name="Wang J.H."/>
            <person name="Sun Y.H."/>
            <person name="Ni S.B."/>
            <person name="Chen W.B."/>
            <person name="Zhang X.C."/>
            <person name="Jiao Y.N."/>
            <person name="Eichler E.E."/>
            <person name="Li G.H."/>
            <person name="Liu X."/>
            <person name="Gao L.Z."/>
        </authorList>
    </citation>
    <scope>NUCLEOTIDE SEQUENCE [LARGE SCALE GENOMIC DNA]</scope>
    <source>
        <strain evidence="15">cv. GT1</strain>
        <tissue evidence="14">Leaf</tissue>
    </source>
</reference>